<accession>A0A1F8FKE5</accession>
<comment type="caution">
    <text evidence="1">The sequence shown here is derived from an EMBL/GenBank/DDBJ whole genome shotgun (WGS) entry which is preliminary data.</text>
</comment>
<dbReference type="EMBL" id="MGJV01000040">
    <property type="protein sequence ID" value="OGN13574.1"/>
    <property type="molecule type" value="Genomic_DNA"/>
</dbReference>
<reference evidence="1 2" key="1">
    <citation type="journal article" date="2016" name="Nat. Commun.">
        <title>Thousands of microbial genomes shed light on interconnected biogeochemical processes in an aquifer system.</title>
        <authorList>
            <person name="Anantharaman K."/>
            <person name="Brown C.T."/>
            <person name="Hug L.A."/>
            <person name="Sharon I."/>
            <person name="Castelle C.J."/>
            <person name="Probst A.J."/>
            <person name="Thomas B.C."/>
            <person name="Singh A."/>
            <person name="Wilkins M.J."/>
            <person name="Karaoz U."/>
            <person name="Brodie E.L."/>
            <person name="Williams K.H."/>
            <person name="Hubbard S.S."/>
            <person name="Banfield J.F."/>
        </authorList>
    </citation>
    <scope>NUCLEOTIDE SEQUENCE [LARGE SCALE GENOMIC DNA]</scope>
</reference>
<organism evidence="1 2">
    <name type="scientific">Candidatus Yanofskybacteria bacterium RIFCSPHIGHO2_02_FULL_43_22</name>
    <dbReference type="NCBI Taxonomy" id="1802681"/>
    <lineage>
        <taxon>Bacteria</taxon>
        <taxon>Candidatus Yanofskyibacteriota</taxon>
    </lineage>
</organism>
<gene>
    <name evidence="1" type="ORF">A3J47_02875</name>
</gene>
<evidence type="ECO:0000313" key="2">
    <source>
        <dbReference type="Proteomes" id="UP000176581"/>
    </source>
</evidence>
<dbReference type="AlphaFoldDB" id="A0A1F8FKE5"/>
<protein>
    <submittedName>
        <fullName evidence="1">Uncharacterized protein</fullName>
    </submittedName>
</protein>
<evidence type="ECO:0000313" key="1">
    <source>
        <dbReference type="EMBL" id="OGN13574.1"/>
    </source>
</evidence>
<proteinExistence type="predicted"/>
<name>A0A1F8FKE5_9BACT</name>
<sequence>MRTGGRSEHNCIIGGTFRKAKYEIRRRRKSEGGQKFLPPNPLPFCPPERKLSKFSVRIFVKKSSDFNQKAPPIFRIRILGDCCLALATLGLGRNEDFEGIFEVAKQFLPAQTEVRFAEGKHKFKNLSTNLFSFAFGERQSDNLILTAQTI</sequence>
<dbReference type="Proteomes" id="UP000176581">
    <property type="component" value="Unassembled WGS sequence"/>
</dbReference>